<comment type="caution">
    <text evidence="1">The sequence shown here is derived from an EMBL/GenBank/DDBJ whole genome shotgun (WGS) entry which is preliminary data.</text>
</comment>
<accession>A0ACA9JZN6</accession>
<protein>
    <submittedName>
        <fullName evidence="1">15425_t:CDS:1</fullName>
    </submittedName>
</protein>
<dbReference type="EMBL" id="CAJVPW010000133">
    <property type="protein sequence ID" value="CAG8444142.1"/>
    <property type="molecule type" value="Genomic_DNA"/>
</dbReference>
<name>A0ACA9JZN6_9GLOM</name>
<evidence type="ECO:0000313" key="1">
    <source>
        <dbReference type="EMBL" id="CAG8444142.1"/>
    </source>
</evidence>
<feature type="non-terminal residue" evidence="1">
    <location>
        <position position="41"/>
    </location>
</feature>
<gene>
    <name evidence="1" type="ORF">SPELUC_LOCUS385</name>
</gene>
<keyword evidence="2" id="KW-1185">Reference proteome</keyword>
<reference evidence="1" key="1">
    <citation type="submission" date="2021-06" db="EMBL/GenBank/DDBJ databases">
        <authorList>
            <person name="Kallberg Y."/>
            <person name="Tangrot J."/>
            <person name="Rosling A."/>
        </authorList>
    </citation>
    <scope>NUCLEOTIDE SEQUENCE</scope>
    <source>
        <strain evidence="1">28 12/20/2015</strain>
    </source>
</reference>
<sequence length="41" mass="4828">MLVHAIHKRLSLTFRKTGKQVIKFPCMEGQYSGLFKQYLTQ</sequence>
<dbReference type="Proteomes" id="UP000789366">
    <property type="component" value="Unassembled WGS sequence"/>
</dbReference>
<proteinExistence type="predicted"/>
<organism evidence="1 2">
    <name type="scientific">Cetraspora pellucida</name>
    <dbReference type="NCBI Taxonomy" id="1433469"/>
    <lineage>
        <taxon>Eukaryota</taxon>
        <taxon>Fungi</taxon>
        <taxon>Fungi incertae sedis</taxon>
        <taxon>Mucoromycota</taxon>
        <taxon>Glomeromycotina</taxon>
        <taxon>Glomeromycetes</taxon>
        <taxon>Diversisporales</taxon>
        <taxon>Gigasporaceae</taxon>
        <taxon>Cetraspora</taxon>
    </lineage>
</organism>
<evidence type="ECO:0000313" key="2">
    <source>
        <dbReference type="Proteomes" id="UP000789366"/>
    </source>
</evidence>